<accession>A0ABQ4F2L6</accession>
<evidence type="ECO:0000313" key="1">
    <source>
        <dbReference type="EMBL" id="GIH01166.1"/>
    </source>
</evidence>
<organism evidence="1 2">
    <name type="scientific">Plantactinospora mayteni</name>
    <dbReference type="NCBI Taxonomy" id="566021"/>
    <lineage>
        <taxon>Bacteria</taxon>
        <taxon>Bacillati</taxon>
        <taxon>Actinomycetota</taxon>
        <taxon>Actinomycetes</taxon>
        <taxon>Micromonosporales</taxon>
        <taxon>Micromonosporaceae</taxon>
        <taxon>Plantactinospora</taxon>
    </lineage>
</organism>
<protein>
    <submittedName>
        <fullName evidence="1">Uncharacterized protein</fullName>
    </submittedName>
</protein>
<evidence type="ECO:0000313" key="2">
    <source>
        <dbReference type="Proteomes" id="UP000621500"/>
    </source>
</evidence>
<dbReference type="Proteomes" id="UP000621500">
    <property type="component" value="Unassembled WGS sequence"/>
</dbReference>
<sequence length="82" mass="9147">METALGDKNDLAGNTSVLDEPMRFGGLFERDLLGDQWIDRPRTQLVDERVEAVADPLRVASYRRAESVDRAVPAVGQHRPEA</sequence>
<comment type="caution">
    <text evidence="1">The sequence shown here is derived from an EMBL/GenBank/DDBJ whole genome shotgun (WGS) entry which is preliminary data.</text>
</comment>
<keyword evidence="2" id="KW-1185">Reference proteome</keyword>
<proteinExistence type="predicted"/>
<gene>
    <name evidence="1" type="ORF">Pma05_77380</name>
</gene>
<dbReference type="EMBL" id="BONX01000065">
    <property type="protein sequence ID" value="GIH01166.1"/>
    <property type="molecule type" value="Genomic_DNA"/>
</dbReference>
<name>A0ABQ4F2L6_9ACTN</name>
<reference evidence="1 2" key="1">
    <citation type="submission" date="2021-01" db="EMBL/GenBank/DDBJ databases">
        <title>Whole genome shotgun sequence of Plantactinospora mayteni NBRC 109088.</title>
        <authorList>
            <person name="Komaki H."/>
            <person name="Tamura T."/>
        </authorList>
    </citation>
    <scope>NUCLEOTIDE SEQUENCE [LARGE SCALE GENOMIC DNA]</scope>
    <source>
        <strain evidence="1 2">NBRC 109088</strain>
    </source>
</reference>